<dbReference type="CDD" id="cd00082">
    <property type="entry name" value="HisKA"/>
    <property type="match status" value="1"/>
</dbReference>
<keyword evidence="5" id="KW-0547">Nucleotide-binding</keyword>
<feature type="domain" description="Histidine kinase" evidence="10">
    <location>
        <begin position="228"/>
        <end position="444"/>
    </location>
</feature>
<evidence type="ECO:0000313" key="11">
    <source>
        <dbReference type="EMBL" id="CRY57014.1"/>
    </source>
</evidence>
<keyword evidence="8" id="KW-0902">Two-component regulatory system</keyword>
<keyword evidence="9" id="KW-0472">Membrane</keyword>
<dbReference type="CDD" id="cd00075">
    <property type="entry name" value="HATPase"/>
    <property type="match status" value="1"/>
</dbReference>
<dbReference type="SMART" id="SM00388">
    <property type="entry name" value="HisKA"/>
    <property type="match status" value="1"/>
</dbReference>
<evidence type="ECO:0000256" key="9">
    <source>
        <dbReference type="SAM" id="Phobius"/>
    </source>
</evidence>
<dbReference type="SMART" id="SM00387">
    <property type="entry name" value="HATPase_c"/>
    <property type="match status" value="1"/>
</dbReference>
<keyword evidence="7" id="KW-0067">ATP-binding</keyword>
<gene>
    <name evidence="11" type="primary">fixL</name>
    <name evidence="11" type="ORF">ERS008476_04061</name>
</gene>
<organism evidence="11 12">
    <name type="scientific">Yersinia intermedia</name>
    <dbReference type="NCBI Taxonomy" id="631"/>
    <lineage>
        <taxon>Bacteria</taxon>
        <taxon>Pseudomonadati</taxon>
        <taxon>Pseudomonadota</taxon>
        <taxon>Gammaproteobacteria</taxon>
        <taxon>Enterobacterales</taxon>
        <taxon>Yersiniaceae</taxon>
        <taxon>Yersinia</taxon>
    </lineage>
</organism>
<dbReference type="PANTHER" id="PTHR43065:SF10">
    <property type="entry name" value="PEROXIDE STRESS-ACTIVATED HISTIDINE KINASE MAK3"/>
    <property type="match status" value="1"/>
</dbReference>
<keyword evidence="6 11" id="KW-0418">Kinase</keyword>
<dbReference type="InterPro" id="IPR003661">
    <property type="entry name" value="HisK_dim/P_dom"/>
</dbReference>
<dbReference type="InterPro" id="IPR003594">
    <property type="entry name" value="HATPase_dom"/>
</dbReference>
<comment type="catalytic activity">
    <reaction evidence="1">
        <text>ATP + protein L-histidine = ADP + protein N-phospho-L-histidine.</text>
        <dbReference type="EC" id="2.7.13.3"/>
    </reaction>
</comment>
<dbReference type="PRINTS" id="PR00344">
    <property type="entry name" value="BCTRLSENSOR"/>
</dbReference>
<dbReference type="Pfam" id="PF02518">
    <property type="entry name" value="HATPase_c"/>
    <property type="match status" value="1"/>
</dbReference>
<keyword evidence="9" id="KW-0812">Transmembrane</keyword>
<dbReference type="AlphaFoldDB" id="A0A0H5M0L4"/>
<keyword evidence="4 11" id="KW-0808">Transferase</keyword>
<dbReference type="Gene3D" id="3.30.565.10">
    <property type="entry name" value="Histidine kinase-like ATPase, C-terminal domain"/>
    <property type="match status" value="1"/>
</dbReference>
<evidence type="ECO:0000259" key="10">
    <source>
        <dbReference type="PROSITE" id="PS50109"/>
    </source>
</evidence>
<dbReference type="RefSeq" id="WP_053010369.1">
    <property type="nucleotide sequence ID" value="NZ_CWJI01000020.1"/>
</dbReference>
<dbReference type="EMBL" id="CWJI01000020">
    <property type="protein sequence ID" value="CRY57014.1"/>
    <property type="molecule type" value="Genomic_DNA"/>
</dbReference>
<dbReference type="Pfam" id="PF00512">
    <property type="entry name" value="HisKA"/>
    <property type="match status" value="1"/>
</dbReference>
<dbReference type="Proteomes" id="UP000043316">
    <property type="component" value="Unassembled WGS sequence"/>
</dbReference>
<dbReference type="InterPro" id="IPR036890">
    <property type="entry name" value="HATPase_C_sf"/>
</dbReference>
<evidence type="ECO:0000256" key="1">
    <source>
        <dbReference type="ARBA" id="ARBA00000085"/>
    </source>
</evidence>
<dbReference type="GO" id="GO:0000155">
    <property type="term" value="F:phosphorelay sensor kinase activity"/>
    <property type="evidence" value="ECO:0007669"/>
    <property type="project" value="InterPro"/>
</dbReference>
<keyword evidence="3" id="KW-0597">Phosphoprotein</keyword>
<evidence type="ECO:0000256" key="7">
    <source>
        <dbReference type="ARBA" id="ARBA00022840"/>
    </source>
</evidence>
<dbReference type="InterPro" id="IPR036097">
    <property type="entry name" value="HisK_dim/P_sf"/>
</dbReference>
<dbReference type="Gene3D" id="1.10.287.130">
    <property type="match status" value="1"/>
</dbReference>
<dbReference type="SUPFAM" id="SSF55874">
    <property type="entry name" value="ATPase domain of HSP90 chaperone/DNA topoisomerase II/histidine kinase"/>
    <property type="match status" value="1"/>
</dbReference>
<dbReference type="PROSITE" id="PS50109">
    <property type="entry name" value="HIS_KIN"/>
    <property type="match status" value="1"/>
</dbReference>
<dbReference type="SUPFAM" id="SSF47384">
    <property type="entry name" value="Homodimeric domain of signal transducing histidine kinase"/>
    <property type="match status" value="1"/>
</dbReference>
<proteinExistence type="predicted"/>
<keyword evidence="9" id="KW-1133">Transmembrane helix</keyword>
<dbReference type="PANTHER" id="PTHR43065">
    <property type="entry name" value="SENSOR HISTIDINE KINASE"/>
    <property type="match status" value="1"/>
</dbReference>
<sequence length="450" mass="50582">MAIKITLWLVLTLIYSLWLGWYGLNTQQAEREADFRTTHRELSQQLAQQQALLFLTLEPNQLTQLQRHFPQLTAIEQMTADRSKAGRLTLKIEGDDYWLSNSYSGSGLKVNGMRLLEVVGLPANFDSVVLRYQQHQLAELGHSAAKSFWQWQKPLGEGAQSFTLIGHATPIWRNLPWLTALLLSLLTGAALYGWHRWQQLAQHRLHAEQRAKFADQARLNAMGEIATGIAHELNQPLTATLTYNQTALRLLPPQDEKVAPLLTASVEQIKRIAALLDRLRTLLSRGQINLQPVIVADIWRRVNMLLNQEIIAANVTVRSNIPAHLPPLQSDPLWLEQVLHNLLSNAIHVLQHTPTPTIYFNVTVQPQQTVQHKQWIIQIEDNGPGLSNEQLDNLFTPFYTTRESGLGLGLTLCETLVQRMGGDIKAGNSEQGGACFTLTFPITTTGSTHD</sequence>
<dbReference type="InterPro" id="IPR005467">
    <property type="entry name" value="His_kinase_dom"/>
</dbReference>
<accession>A0A0H5M0L4</accession>
<evidence type="ECO:0000256" key="8">
    <source>
        <dbReference type="ARBA" id="ARBA00023012"/>
    </source>
</evidence>
<evidence type="ECO:0000313" key="12">
    <source>
        <dbReference type="Proteomes" id="UP000043316"/>
    </source>
</evidence>
<feature type="transmembrane region" description="Helical" evidence="9">
    <location>
        <begin position="7"/>
        <end position="24"/>
    </location>
</feature>
<dbReference type="InterPro" id="IPR004358">
    <property type="entry name" value="Sig_transdc_His_kin-like_C"/>
</dbReference>
<evidence type="ECO:0000256" key="6">
    <source>
        <dbReference type="ARBA" id="ARBA00022777"/>
    </source>
</evidence>
<dbReference type="GO" id="GO:0005524">
    <property type="term" value="F:ATP binding"/>
    <property type="evidence" value="ECO:0007669"/>
    <property type="project" value="UniProtKB-KW"/>
</dbReference>
<reference evidence="12" key="1">
    <citation type="submission" date="2015-03" db="EMBL/GenBank/DDBJ databases">
        <authorList>
            <consortium name="Pathogen Informatics"/>
        </authorList>
    </citation>
    <scope>NUCLEOTIDE SEQUENCE [LARGE SCALE GENOMIC DNA]</scope>
    <source>
        <strain evidence="12">R148</strain>
    </source>
</reference>
<evidence type="ECO:0000256" key="3">
    <source>
        <dbReference type="ARBA" id="ARBA00022553"/>
    </source>
</evidence>
<evidence type="ECO:0000256" key="4">
    <source>
        <dbReference type="ARBA" id="ARBA00022679"/>
    </source>
</evidence>
<evidence type="ECO:0000256" key="5">
    <source>
        <dbReference type="ARBA" id="ARBA00022741"/>
    </source>
</evidence>
<evidence type="ECO:0000256" key="2">
    <source>
        <dbReference type="ARBA" id="ARBA00012438"/>
    </source>
</evidence>
<dbReference type="EC" id="2.7.13.3" evidence="2"/>
<name>A0A0H5M0L4_YERIN</name>
<protein>
    <recommendedName>
        <fullName evidence="2">histidine kinase</fullName>
        <ecNumber evidence="2">2.7.13.3</ecNumber>
    </recommendedName>
</protein>